<dbReference type="AlphaFoldDB" id="A0A6L2M539"/>
<accession>A0A6L2M539</accession>
<dbReference type="PROSITE" id="PS50158">
    <property type="entry name" value="ZF_CCHC"/>
    <property type="match status" value="1"/>
</dbReference>
<evidence type="ECO:0000256" key="2">
    <source>
        <dbReference type="SAM" id="MobiDB-lite"/>
    </source>
</evidence>
<reference evidence="4" key="1">
    <citation type="journal article" date="2019" name="Sci. Rep.">
        <title>Draft genome of Tanacetum cinerariifolium, the natural source of mosquito coil.</title>
        <authorList>
            <person name="Yamashiro T."/>
            <person name="Shiraishi A."/>
            <person name="Satake H."/>
            <person name="Nakayama K."/>
        </authorList>
    </citation>
    <scope>NUCLEOTIDE SEQUENCE</scope>
</reference>
<proteinExistence type="predicted"/>
<keyword evidence="1" id="KW-0863">Zinc-finger</keyword>
<sequence length="454" mass="50746">MMNQTTRDSIEGLRNPKILPKPDSIPLILDVIMIIKTASPESGLESLSIFTPVSYLIYFLPKLSPNHITGRLLGAYNLEVSTPRALVHTDDKTSRDDRGTGGRVGREGKRVREPRRRKVEPTGEPEGQGNDQGVEVNKGVNGGKVRNVIVKNGRRGCINKEFLACNPKEYDGKGCAIVYTCWIKKMELVQDMSGYEDDQKVKYTAGSFVCKALTLVPHLVTLERKGVERPWEWVKITSKDRNGREDNKITRTGNAFTTIANPVRRENMGLVSKCTTSNFPHPPETPCRTCFNCNRPGHFAKDCRVVPRNVNPINARNPTARTCYECDSTDHFKATCPSNYAHGRAFILEAEEARQDSNIVMGMEPSALGFSYEIEIASKQLVKINKVIMGCKPELEVRIALSNGNVLRVIGEIPEEKIRHVMSAKAKEQKHEEIVVVRDFPKVFSDDLSGLPPD</sequence>
<protein>
    <recommendedName>
        <fullName evidence="3">CCHC-type domain-containing protein</fullName>
    </recommendedName>
</protein>
<dbReference type="EMBL" id="BKCJ010005876">
    <property type="protein sequence ID" value="GEU69126.1"/>
    <property type="molecule type" value="Genomic_DNA"/>
</dbReference>
<dbReference type="SUPFAM" id="SSF57756">
    <property type="entry name" value="Retrovirus zinc finger-like domains"/>
    <property type="match status" value="1"/>
</dbReference>
<organism evidence="4">
    <name type="scientific">Tanacetum cinerariifolium</name>
    <name type="common">Dalmatian daisy</name>
    <name type="synonym">Chrysanthemum cinerariifolium</name>
    <dbReference type="NCBI Taxonomy" id="118510"/>
    <lineage>
        <taxon>Eukaryota</taxon>
        <taxon>Viridiplantae</taxon>
        <taxon>Streptophyta</taxon>
        <taxon>Embryophyta</taxon>
        <taxon>Tracheophyta</taxon>
        <taxon>Spermatophyta</taxon>
        <taxon>Magnoliopsida</taxon>
        <taxon>eudicotyledons</taxon>
        <taxon>Gunneridae</taxon>
        <taxon>Pentapetalae</taxon>
        <taxon>asterids</taxon>
        <taxon>campanulids</taxon>
        <taxon>Asterales</taxon>
        <taxon>Asteraceae</taxon>
        <taxon>Asteroideae</taxon>
        <taxon>Anthemideae</taxon>
        <taxon>Anthemidinae</taxon>
        <taxon>Tanacetum</taxon>
    </lineage>
</organism>
<dbReference type="SMART" id="SM00343">
    <property type="entry name" value="ZnF_C2HC"/>
    <property type="match status" value="2"/>
</dbReference>
<gene>
    <name evidence="4" type="ORF">Tci_041104</name>
</gene>
<feature type="domain" description="CCHC-type" evidence="3">
    <location>
        <begin position="290"/>
        <end position="304"/>
    </location>
</feature>
<dbReference type="Pfam" id="PF00098">
    <property type="entry name" value="zf-CCHC"/>
    <property type="match status" value="1"/>
</dbReference>
<feature type="region of interest" description="Disordered" evidence="2">
    <location>
        <begin position="87"/>
        <end position="139"/>
    </location>
</feature>
<name>A0A6L2M539_TANCI</name>
<dbReference type="GO" id="GO:0008270">
    <property type="term" value="F:zinc ion binding"/>
    <property type="evidence" value="ECO:0007669"/>
    <property type="project" value="UniProtKB-KW"/>
</dbReference>
<evidence type="ECO:0000313" key="4">
    <source>
        <dbReference type="EMBL" id="GEU69126.1"/>
    </source>
</evidence>
<dbReference type="InterPro" id="IPR036875">
    <property type="entry name" value="Znf_CCHC_sf"/>
</dbReference>
<dbReference type="GO" id="GO:0003676">
    <property type="term" value="F:nucleic acid binding"/>
    <property type="evidence" value="ECO:0007669"/>
    <property type="project" value="InterPro"/>
</dbReference>
<keyword evidence="1" id="KW-0862">Zinc</keyword>
<dbReference type="InterPro" id="IPR001878">
    <property type="entry name" value="Znf_CCHC"/>
</dbReference>
<evidence type="ECO:0000259" key="3">
    <source>
        <dbReference type="PROSITE" id="PS50158"/>
    </source>
</evidence>
<dbReference type="Gene3D" id="4.10.60.10">
    <property type="entry name" value="Zinc finger, CCHC-type"/>
    <property type="match status" value="1"/>
</dbReference>
<evidence type="ECO:0000256" key="1">
    <source>
        <dbReference type="PROSITE-ProRule" id="PRU00047"/>
    </source>
</evidence>
<keyword evidence="1" id="KW-0479">Metal-binding</keyword>
<comment type="caution">
    <text evidence="4">The sequence shown here is derived from an EMBL/GenBank/DDBJ whole genome shotgun (WGS) entry which is preliminary data.</text>
</comment>
<feature type="compositionally biased region" description="Basic and acidic residues" evidence="2">
    <location>
        <begin position="87"/>
        <end position="111"/>
    </location>
</feature>